<keyword evidence="3" id="KW-0479">Metal-binding</keyword>
<dbReference type="Pfam" id="PF01152">
    <property type="entry name" value="Bac_globin"/>
    <property type="match status" value="1"/>
</dbReference>
<reference evidence="5 6" key="1">
    <citation type="submission" date="2024-03" db="EMBL/GenBank/DDBJ databases">
        <title>Novel species of the genus Variovorax.</title>
        <authorList>
            <person name="Liu Q."/>
            <person name="Xin Y.-H."/>
        </authorList>
    </citation>
    <scope>NUCLEOTIDE SEQUENCE [LARGE SCALE GENOMIC DNA]</scope>
    <source>
        <strain evidence="5 6">KACC 18899</strain>
    </source>
</reference>
<dbReference type="SUPFAM" id="SSF46458">
    <property type="entry name" value="Globin-like"/>
    <property type="match status" value="1"/>
</dbReference>
<dbReference type="InterPro" id="IPR001486">
    <property type="entry name" value="Hemoglobin_trunc"/>
</dbReference>
<gene>
    <name evidence="5" type="ORF">WKW77_07195</name>
</gene>
<dbReference type="InterPro" id="IPR009050">
    <property type="entry name" value="Globin-like_sf"/>
</dbReference>
<keyword evidence="4" id="KW-0408">Iron</keyword>
<evidence type="ECO:0000256" key="2">
    <source>
        <dbReference type="ARBA" id="ARBA00022617"/>
    </source>
</evidence>
<keyword evidence="6" id="KW-1185">Reference proteome</keyword>
<dbReference type="Proteomes" id="UP001365846">
    <property type="component" value="Unassembled WGS sequence"/>
</dbReference>
<name>A0ABU8VB24_9BURK</name>
<evidence type="ECO:0000313" key="5">
    <source>
        <dbReference type="EMBL" id="MEJ8810849.1"/>
    </source>
</evidence>
<evidence type="ECO:0000313" key="6">
    <source>
        <dbReference type="Proteomes" id="UP001365846"/>
    </source>
</evidence>
<keyword evidence="2" id="KW-0349">Heme</keyword>
<accession>A0ABU8VB24</accession>
<dbReference type="CDD" id="cd08916">
    <property type="entry name" value="TrHb3_P"/>
    <property type="match status" value="1"/>
</dbReference>
<organism evidence="5 6">
    <name type="scientific">Variovorax ureilyticus</name>
    <dbReference type="NCBI Taxonomy" id="1836198"/>
    <lineage>
        <taxon>Bacteria</taxon>
        <taxon>Pseudomonadati</taxon>
        <taxon>Pseudomonadota</taxon>
        <taxon>Betaproteobacteria</taxon>
        <taxon>Burkholderiales</taxon>
        <taxon>Comamonadaceae</taxon>
        <taxon>Variovorax</taxon>
    </lineage>
</organism>
<dbReference type="EMBL" id="JBBKZU010000002">
    <property type="protein sequence ID" value="MEJ8810849.1"/>
    <property type="molecule type" value="Genomic_DNA"/>
</dbReference>
<evidence type="ECO:0000256" key="1">
    <source>
        <dbReference type="ARBA" id="ARBA00022448"/>
    </source>
</evidence>
<dbReference type="InterPro" id="IPR012292">
    <property type="entry name" value="Globin/Proto"/>
</dbReference>
<protein>
    <submittedName>
        <fullName evidence="5">Group III truncated hemoglobin</fullName>
    </submittedName>
</protein>
<evidence type="ECO:0000256" key="3">
    <source>
        <dbReference type="ARBA" id="ARBA00022723"/>
    </source>
</evidence>
<evidence type="ECO:0000256" key="4">
    <source>
        <dbReference type="ARBA" id="ARBA00023004"/>
    </source>
</evidence>
<keyword evidence="1" id="KW-0813">Transport</keyword>
<proteinExistence type="predicted"/>
<sequence>MSDKELCTEEEISNLVRAFYARVRQDELLGPIFDAHIEDWDQHQHKLVDFWSTILRRTGRFTGAPMPKHARLPGLNAELFRRWLALFRETTAAQPNRTMGEQAQAAAERIAQSLWMGYQIGRDPDAAPAALACG</sequence>
<dbReference type="Gene3D" id="1.10.490.10">
    <property type="entry name" value="Globins"/>
    <property type="match status" value="1"/>
</dbReference>
<comment type="caution">
    <text evidence="5">The sequence shown here is derived from an EMBL/GenBank/DDBJ whole genome shotgun (WGS) entry which is preliminary data.</text>
</comment>